<dbReference type="VEuPathDB" id="TrichDB:TVAGG3_1036910"/>
<dbReference type="InParanoid" id="A2DTS8"/>
<dbReference type="GO" id="GO:0005741">
    <property type="term" value="C:mitochondrial outer membrane"/>
    <property type="evidence" value="ECO:0007669"/>
    <property type="project" value="InterPro"/>
</dbReference>
<dbReference type="InterPro" id="IPR027246">
    <property type="entry name" value="Porin_Euk/Tom40"/>
</dbReference>
<dbReference type="EMBL" id="DS113245">
    <property type="protein sequence ID" value="EAY16225.1"/>
    <property type="molecule type" value="Genomic_DNA"/>
</dbReference>
<dbReference type="VEuPathDB" id="TrichDB:TVAG_341190"/>
<evidence type="ECO:0000313" key="1">
    <source>
        <dbReference type="EMBL" id="EAY16225.1"/>
    </source>
</evidence>
<dbReference type="Gene3D" id="2.40.160.10">
    <property type="entry name" value="Porin"/>
    <property type="match status" value="1"/>
</dbReference>
<dbReference type="Proteomes" id="UP000001542">
    <property type="component" value="Unassembled WGS sequence"/>
</dbReference>
<dbReference type="KEGG" id="tva:4774233"/>
<dbReference type="TCDB" id="1.B.8.8.5">
    <property type="family name" value="the mitochondrial and plastid porin (mpp) family"/>
</dbReference>
<name>A2DTS8_TRIV3</name>
<gene>
    <name evidence="1" type="ORF">TVAG_341190</name>
</gene>
<proteinExistence type="predicted"/>
<dbReference type="AlphaFoldDB" id="A2DTS8"/>
<sequence>MIFDPKQTKCPEFEAFESEIVGPTSLPPNNTFEIVVAKKLKDIGNLISVLSIKPRLYPLKYADQAGEQRLPGNAAVNFTTDKIGFPISIDVSRDSPILFSATMPIIDSLNLAVSTTLEKKMKMSFTLNHFNPYTNLSFNYSVADSFKTALYNFKIASGVPKKFCVGFNGAISSKGNTEYSLIGSIKANQLNLSTILSKSQNLTISFVGTHHPSDKTVSSAVLQFNPSTLQTDILFGFQRAFMSSKVSAVMNTKGSVGSVFQKDVNEKYSIIISSFADHFQKLYSLGMAVSVRDTSSD</sequence>
<evidence type="ECO:0000313" key="2">
    <source>
        <dbReference type="Proteomes" id="UP000001542"/>
    </source>
</evidence>
<accession>A2DTS8</accession>
<dbReference type="InterPro" id="IPR023614">
    <property type="entry name" value="Porin_dom_sf"/>
</dbReference>
<protein>
    <submittedName>
        <fullName evidence="1">Uncharacterized protein</fullName>
    </submittedName>
</protein>
<organism evidence="1 2">
    <name type="scientific">Trichomonas vaginalis (strain ATCC PRA-98 / G3)</name>
    <dbReference type="NCBI Taxonomy" id="412133"/>
    <lineage>
        <taxon>Eukaryota</taxon>
        <taxon>Metamonada</taxon>
        <taxon>Parabasalia</taxon>
        <taxon>Trichomonadida</taxon>
        <taxon>Trichomonadidae</taxon>
        <taxon>Trichomonas</taxon>
    </lineage>
</organism>
<dbReference type="Pfam" id="PF01459">
    <property type="entry name" value="Porin_3"/>
    <property type="match status" value="1"/>
</dbReference>
<dbReference type="GO" id="GO:0055085">
    <property type="term" value="P:transmembrane transport"/>
    <property type="evidence" value="ECO:0007669"/>
    <property type="project" value="InterPro"/>
</dbReference>
<dbReference type="RefSeq" id="XP_001328448.1">
    <property type="nucleotide sequence ID" value="XM_001328413.1"/>
</dbReference>
<keyword evidence="2" id="KW-1185">Reference proteome</keyword>
<reference evidence="1" key="2">
    <citation type="journal article" date="2007" name="Science">
        <title>Draft genome sequence of the sexually transmitted pathogen Trichomonas vaginalis.</title>
        <authorList>
            <person name="Carlton J.M."/>
            <person name="Hirt R.P."/>
            <person name="Silva J.C."/>
            <person name="Delcher A.L."/>
            <person name="Schatz M."/>
            <person name="Zhao Q."/>
            <person name="Wortman J.R."/>
            <person name="Bidwell S.L."/>
            <person name="Alsmark U.C.M."/>
            <person name="Besteiro S."/>
            <person name="Sicheritz-Ponten T."/>
            <person name="Noel C.J."/>
            <person name="Dacks J.B."/>
            <person name="Foster P.G."/>
            <person name="Simillion C."/>
            <person name="Van de Peer Y."/>
            <person name="Miranda-Saavedra D."/>
            <person name="Barton G.J."/>
            <person name="Westrop G.D."/>
            <person name="Mueller S."/>
            <person name="Dessi D."/>
            <person name="Fiori P.L."/>
            <person name="Ren Q."/>
            <person name="Paulsen I."/>
            <person name="Zhang H."/>
            <person name="Bastida-Corcuera F.D."/>
            <person name="Simoes-Barbosa A."/>
            <person name="Brown M.T."/>
            <person name="Hayes R.D."/>
            <person name="Mukherjee M."/>
            <person name="Okumura C.Y."/>
            <person name="Schneider R."/>
            <person name="Smith A.J."/>
            <person name="Vanacova S."/>
            <person name="Villalvazo M."/>
            <person name="Haas B.J."/>
            <person name="Pertea M."/>
            <person name="Feldblyum T.V."/>
            <person name="Utterback T.R."/>
            <person name="Shu C.L."/>
            <person name="Osoegawa K."/>
            <person name="de Jong P.J."/>
            <person name="Hrdy I."/>
            <person name="Horvathova L."/>
            <person name="Zubacova Z."/>
            <person name="Dolezal P."/>
            <person name="Malik S.B."/>
            <person name="Logsdon J.M. Jr."/>
            <person name="Henze K."/>
            <person name="Gupta A."/>
            <person name="Wang C.C."/>
            <person name="Dunne R.L."/>
            <person name="Upcroft J.A."/>
            <person name="Upcroft P."/>
            <person name="White O."/>
            <person name="Salzberg S.L."/>
            <person name="Tang P."/>
            <person name="Chiu C.-H."/>
            <person name="Lee Y.-S."/>
            <person name="Embley T.M."/>
            <person name="Coombs G.H."/>
            <person name="Mottram J.C."/>
            <person name="Tachezy J."/>
            <person name="Fraser-Liggett C.M."/>
            <person name="Johnson P.J."/>
        </authorList>
    </citation>
    <scope>NUCLEOTIDE SEQUENCE [LARGE SCALE GENOMIC DNA]</scope>
    <source>
        <strain evidence="1">G3</strain>
    </source>
</reference>
<dbReference type="OrthoDB" id="10559927at2759"/>
<reference evidence="1" key="1">
    <citation type="submission" date="2006-10" db="EMBL/GenBank/DDBJ databases">
        <authorList>
            <person name="Amadeo P."/>
            <person name="Zhao Q."/>
            <person name="Wortman J."/>
            <person name="Fraser-Liggett C."/>
            <person name="Carlton J."/>
        </authorList>
    </citation>
    <scope>NUCLEOTIDE SEQUENCE</scope>
    <source>
        <strain evidence="1">G3</strain>
    </source>
</reference>